<dbReference type="Proteomes" id="UP000245591">
    <property type="component" value="Unassembled WGS sequence"/>
</dbReference>
<feature type="region of interest" description="Disordered" evidence="1">
    <location>
        <begin position="151"/>
        <end position="187"/>
    </location>
</feature>
<accession>A0A2U1IUP1</accession>
<feature type="compositionally biased region" description="Polar residues" evidence="1">
    <location>
        <begin position="155"/>
        <end position="178"/>
    </location>
</feature>
<feature type="compositionally biased region" description="Polar residues" evidence="1">
    <location>
        <begin position="34"/>
        <end position="72"/>
    </location>
</feature>
<gene>
    <name evidence="2" type="ORF">BB558_007575</name>
</gene>
<sequence length="450" mass="51186">MYQRQYSYHSNNSSHSSQASPAYSSELDPDLSDFNDSSPPKNNFLSQNFPTTLSANPPQSYQFRPSSTESFPQQTLTTNTNNLIQLDSVSFNRVRKPSDQIQFDQDSSIKKTLFDVFNNDSTSAPTKTNNNMKQPDLSSNHIARNLDWGLENLSRDPSTQSIDTKTISPQLENNFQRTEYTEGQDEKTSVRASLNSSDYNQKIYDHDSNYRDNENVGEVDLSDGEYDYQYNDENYDEIERKNTSTIYRTSNKPMLYDLAKGINLFSKPNKIFSTPIYQTSSPSNNFINYNPYPTDPISPYQDPTTKNSPVFKPTNSNQKSFSSFIQTKPKTRKTVTFQNIDDLKTSQPLSRPETDRNNLYNPSFEKSPLVNNLPENSYPKDDPLPPNVFLLPPPSTHHFSSSDGGLDDSRFMNQKPGYDASYPPILTSGGRSLQLSSQIPLSKYDQRVVL</sequence>
<feature type="region of interest" description="Disordered" evidence="1">
    <location>
        <begin position="293"/>
        <end position="417"/>
    </location>
</feature>
<evidence type="ECO:0000256" key="1">
    <source>
        <dbReference type="SAM" id="MobiDB-lite"/>
    </source>
</evidence>
<dbReference type="EMBL" id="MBFU01001270">
    <property type="protein sequence ID" value="PVZ96523.1"/>
    <property type="molecule type" value="Genomic_DNA"/>
</dbReference>
<organism evidence="2 3">
    <name type="scientific">Smittium angustum</name>
    <dbReference type="NCBI Taxonomy" id="133377"/>
    <lineage>
        <taxon>Eukaryota</taxon>
        <taxon>Fungi</taxon>
        <taxon>Fungi incertae sedis</taxon>
        <taxon>Zoopagomycota</taxon>
        <taxon>Kickxellomycotina</taxon>
        <taxon>Harpellomycetes</taxon>
        <taxon>Harpellales</taxon>
        <taxon>Legeriomycetaceae</taxon>
        <taxon>Smittium</taxon>
    </lineage>
</organism>
<proteinExistence type="predicted"/>
<evidence type="ECO:0000313" key="3">
    <source>
        <dbReference type="Proteomes" id="UP000245591"/>
    </source>
</evidence>
<name>A0A2U1IUP1_SMIAN</name>
<feature type="region of interest" description="Disordered" evidence="1">
    <location>
        <begin position="1"/>
        <end position="74"/>
    </location>
</feature>
<dbReference type="AlphaFoldDB" id="A0A2U1IUP1"/>
<evidence type="ECO:0000313" key="2">
    <source>
        <dbReference type="EMBL" id="PVZ96523.1"/>
    </source>
</evidence>
<feature type="compositionally biased region" description="Low complexity" evidence="1">
    <location>
        <begin position="1"/>
        <end position="25"/>
    </location>
</feature>
<reference evidence="2 3" key="1">
    <citation type="journal article" date="2018" name="MBio">
        <title>Comparative Genomics Reveals the Core Gene Toolbox for the Fungus-Insect Symbiosis.</title>
        <authorList>
            <person name="Wang Y."/>
            <person name="Stata M."/>
            <person name="Wang W."/>
            <person name="Stajich J.E."/>
            <person name="White M.M."/>
            <person name="Moncalvo J.M."/>
        </authorList>
    </citation>
    <scope>NUCLEOTIDE SEQUENCE [LARGE SCALE GENOMIC DNA]</scope>
    <source>
        <strain evidence="2 3">AUS-126-30</strain>
    </source>
</reference>
<protein>
    <submittedName>
        <fullName evidence="2">Uncharacterized protein</fullName>
    </submittedName>
</protein>
<feature type="compositionally biased region" description="Polar residues" evidence="1">
    <location>
        <begin position="301"/>
        <end position="349"/>
    </location>
</feature>
<keyword evidence="3" id="KW-1185">Reference proteome</keyword>
<comment type="caution">
    <text evidence="2">The sequence shown here is derived from an EMBL/GenBank/DDBJ whole genome shotgun (WGS) entry which is preliminary data.</text>
</comment>